<dbReference type="InterPro" id="IPR050217">
    <property type="entry name" value="Peroxiredoxin"/>
</dbReference>
<dbReference type="PANTHER" id="PTHR10681:SF121">
    <property type="entry name" value="ALKYL HYDROPEROXIDE REDUCTASE C"/>
    <property type="match status" value="1"/>
</dbReference>
<dbReference type="InterPro" id="IPR000866">
    <property type="entry name" value="AhpC/TSA"/>
</dbReference>
<dbReference type="GO" id="GO:0005829">
    <property type="term" value="C:cytosol"/>
    <property type="evidence" value="ECO:0007669"/>
    <property type="project" value="TreeGrafter"/>
</dbReference>
<dbReference type="GO" id="GO:0045454">
    <property type="term" value="P:cell redox homeostasis"/>
    <property type="evidence" value="ECO:0007669"/>
    <property type="project" value="TreeGrafter"/>
</dbReference>
<protein>
    <recommendedName>
        <fullName evidence="5">Thioredoxin domain-containing protein</fullName>
    </recommendedName>
</protein>
<keyword evidence="3" id="KW-0560">Oxidoreductase</keyword>
<organism evidence="6">
    <name type="scientific">Amphora coffeiformis</name>
    <dbReference type="NCBI Taxonomy" id="265554"/>
    <lineage>
        <taxon>Eukaryota</taxon>
        <taxon>Sar</taxon>
        <taxon>Stramenopiles</taxon>
        <taxon>Ochrophyta</taxon>
        <taxon>Bacillariophyta</taxon>
        <taxon>Bacillariophyceae</taxon>
        <taxon>Bacillariophycidae</taxon>
        <taxon>Thalassiophysales</taxon>
        <taxon>Catenulaceae</taxon>
        <taxon>Amphora</taxon>
    </lineage>
</organism>
<evidence type="ECO:0000256" key="3">
    <source>
        <dbReference type="ARBA" id="ARBA00023002"/>
    </source>
</evidence>
<sequence length="330" mass="37137">MAPKERALATEGPGSTSQYMSMYGKFSTDGFLRIGNECPDFSCKTTHGHWSSFHEWKKGQWAVLCSHPRAFHPVGTTELGSLSQKHKTLESIGCKVVALSVDSVEDHVEWLKDVEAYHSAEEEPVHVQFPIISDGDRAISEAYSMIDPFTMGQQTLTVRSVFVINPENILMLRFDYPACVGRNVDEIIRCVMALQLSYEHSIQTPANWPRNRALLPDANGKLKEETGAVFLLPTVSEEEAKERFDEYHTYKVPSGKNYLRLVKPEIAGIEFSEHTERSGGEGSGFLLSEVSIHSHEKRQERSKTNKRDNSKLKLKKGLSKWFTSLTGASR</sequence>
<dbReference type="InterPro" id="IPR013766">
    <property type="entry name" value="Thioredoxin_domain"/>
</dbReference>
<name>A0A7S3PCW4_9STRA</name>
<dbReference type="GO" id="GO:0008379">
    <property type="term" value="F:thioredoxin peroxidase activity"/>
    <property type="evidence" value="ECO:0007669"/>
    <property type="project" value="TreeGrafter"/>
</dbReference>
<dbReference type="InterPro" id="IPR036249">
    <property type="entry name" value="Thioredoxin-like_sf"/>
</dbReference>
<dbReference type="SUPFAM" id="SSF52833">
    <property type="entry name" value="Thioredoxin-like"/>
    <property type="match status" value="1"/>
</dbReference>
<accession>A0A7S3PCW4</accession>
<evidence type="ECO:0000256" key="4">
    <source>
        <dbReference type="ARBA" id="ARBA00023284"/>
    </source>
</evidence>
<keyword evidence="2" id="KW-0049">Antioxidant</keyword>
<keyword evidence="4" id="KW-0676">Redox-active center</keyword>
<evidence type="ECO:0000256" key="2">
    <source>
        <dbReference type="ARBA" id="ARBA00022862"/>
    </source>
</evidence>
<evidence type="ECO:0000259" key="5">
    <source>
        <dbReference type="PROSITE" id="PS51352"/>
    </source>
</evidence>
<proteinExistence type="predicted"/>
<dbReference type="PROSITE" id="PS51352">
    <property type="entry name" value="THIOREDOXIN_2"/>
    <property type="match status" value="1"/>
</dbReference>
<feature type="domain" description="Thioredoxin" evidence="5">
    <location>
        <begin position="32"/>
        <end position="196"/>
    </location>
</feature>
<evidence type="ECO:0000256" key="1">
    <source>
        <dbReference type="ARBA" id="ARBA00022559"/>
    </source>
</evidence>
<gene>
    <name evidence="6" type="ORF">ACOF00016_LOCUS17260</name>
</gene>
<dbReference type="PANTHER" id="PTHR10681">
    <property type="entry name" value="THIOREDOXIN PEROXIDASE"/>
    <property type="match status" value="1"/>
</dbReference>
<dbReference type="EMBL" id="HBIM01023330">
    <property type="protein sequence ID" value="CAE0420517.1"/>
    <property type="molecule type" value="Transcribed_RNA"/>
</dbReference>
<dbReference type="AlphaFoldDB" id="A0A7S3PCW4"/>
<dbReference type="GO" id="GO:0042744">
    <property type="term" value="P:hydrogen peroxide catabolic process"/>
    <property type="evidence" value="ECO:0007669"/>
    <property type="project" value="TreeGrafter"/>
</dbReference>
<dbReference type="Gene3D" id="3.40.30.10">
    <property type="entry name" value="Glutaredoxin"/>
    <property type="match status" value="1"/>
</dbReference>
<reference evidence="6" key="1">
    <citation type="submission" date="2021-01" db="EMBL/GenBank/DDBJ databases">
        <authorList>
            <person name="Corre E."/>
            <person name="Pelletier E."/>
            <person name="Niang G."/>
            <person name="Scheremetjew M."/>
            <person name="Finn R."/>
            <person name="Kale V."/>
            <person name="Holt S."/>
            <person name="Cochrane G."/>
            <person name="Meng A."/>
            <person name="Brown T."/>
            <person name="Cohen L."/>
        </authorList>
    </citation>
    <scope>NUCLEOTIDE SEQUENCE</scope>
    <source>
        <strain evidence="6">CCMP127</strain>
    </source>
</reference>
<dbReference type="GO" id="GO:0033554">
    <property type="term" value="P:cellular response to stress"/>
    <property type="evidence" value="ECO:0007669"/>
    <property type="project" value="TreeGrafter"/>
</dbReference>
<evidence type="ECO:0000313" key="6">
    <source>
        <dbReference type="EMBL" id="CAE0420517.1"/>
    </source>
</evidence>
<dbReference type="GO" id="GO:0006979">
    <property type="term" value="P:response to oxidative stress"/>
    <property type="evidence" value="ECO:0007669"/>
    <property type="project" value="TreeGrafter"/>
</dbReference>
<keyword evidence="1" id="KW-0575">Peroxidase</keyword>
<dbReference type="Pfam" id="PF00578">
    <property type="entry name" value="AhpC-TSA"/>
    <property type="match status" value="1"/>
</dbReference>
<dbReference type="Gene3D" id="3.30.1020.10">
    <property type="entry name" value="Antioxidant, Horf6, Chain A, domain2"/>
    <property type="match status" value="1"/>
</dbReference>